<evidence type="ECO:0000256" key="1">
    <source>
        <dbReference type="SAM" id="MobiDB-lite"/>
    </source>
</evidence>
<accession>A0AAE0Z2A3</accession>
<feature type="region of interest" description="Disordered" evidence="1">
    <location>
        <begin position="1"/>
        <end position="22"/>
    </location>
</feature>
<gene>
    <name evidence="2" type="ORF">RRG08_045705</name>
</gene>
<dbReference type="EMBL" id="JAWDGP010004884">
    <property type="protein sequence ID" value="KAK3761478.1"/>
    <property type="molecule type" value="Genomic_DNA"/>
</dbReference>
<feature type="region of interest" description="Disordered" evidence="1">
    <location>
        <begin position="85"/>
        <end position="108"/>
    </location>
</feature>
<comment type="caution">
    <text evidence="2">The sequence shown here is derived from an EMBL/GenBank/DDBJ whole genome shotgun (WGS) entry which is preliminary data.</text>
</comment>
<keyword evidence="3" id="KW-1185">Reference proteome</keyword>
<feature type="region of interest" description="Disordered" evidence="1">
    <location>
        <begin position="39"/>
        <end position="64"/>
    </location>
</feature>
<dbReference type="Proteomes" id="UP001283361">
    <property type="component" value="Unassembled WGS sequence"/>
</dbReference>
<evidence type="ECO:0000313" key="3">
    <source>
        <dbReference type="Proteomes" id="UP001283361"/>
    </source>
</evidence>
<reference evidence="2" key="1">
    <citation type="journal article" date="2023" name="G3 (Bethesda)">
        <title>A reference genome for the long-term kleptoplast-retaining sea slug Elysia crispata morphotype clarki.</title>
        <authorList>
            <person name="Eastman K.E."/>
            <person name="Pendleton A.L."/>
            <person name="Shaikh M.A."/>
            <person name="Suttiyut T."/>
            <person name="Ogas R."/>
            <person name="Tomko P."/>
            <person name="Gavelis G."/>
            <person name="Widhalm J.R."/>
            <person name="Wisecaver J.H."/>
        </authorList>
    </citation>
    <scope>NUCLEOTIDE SEQUENCE</scope>
    <source>
        <strain evidence="2">ECLA1</strain>
    </source>
</reference>
<evidence type="ECO:0000313" key="2">
    <source>
        <dbReference type="EMBL" id="KAK3761478.1"/>
    </source>
</evidence>
<proteinExistence type="predicted"/>
<protein>
    <submittedName>
        <fullName evidence="2">Uncharacterized protein</fullName>
    </submittedName>
</protein>
<sequence length="108" mass="12381">MIPRGRNGLGSFPWNPEKSHTISRNLGASHESLIRIINHRRASQSQRRQDTVEQRQTFEGSQRVLKHRDARTLWNRLSRVLKESSSIETPGHCGTEADFRGFSKSSQV</sequence>
<organism evidence="2 3">
    <name type="scientific">Elysia crispata</name>
    <name type="common">lettuce slug</name>
    <dbReference type="NCBI Taxonomy" id="231223"/>
    <lineage>
        <taxon>Eukaryota</taxon>
        <taxon>Metazoa</taxon>
        <taxon>Spiralia</taxon>
        <taxon>Lophotrochozoa</taxon>
        <taxon>Mollusca</taxon>
        <taxon>Gastropoda</taxon>
        <taxon>Heterobranchia</taxon>
        <taxon>Euthyneura</taxon>
        <taxon>Panpulmonata</taxon>
        <taxon>Sacoglossa</taxon>
        <taxon>Placobranchoidea</taxon>
        <taxon>Plakobranchidae</taxon>
        <taxon>Elysia</taxon>
    </lineage>
</organism>
<dbReference type="AlphaFoldDB" id="A0AAE0Z2A3"/>
<name>A0AAE0Z2A3_9GAST</name>